<dbReference type="InterPro" id="IPR008183">
    <property type="entry name" value="Aldose_1/G6P_1-epimerase"/>
</dbReference>
<dbReference type="SUPFAM" id="SSF74650">
    <property type="entry name" value="Galactose mutarotase-like"/>
    <property type="match status" value="1"/>
</dbReference>
<gene>
    <name evidence="1" type="ORF">GMD52_17145</name>
</gene>
<accession>A0A6I3R0E4</accession>
<evidence type="ECO:0000313" key="1">
    <source>
        <dbReference type="EMBL" id="MTS53239.1"/>
    </source>
</evidence>
<dbReference type="GO" id="GO:0030246">
    <property type="term" value="F:carbohydrate binding"/>
    <property type="evidence" value="ECO:0007669"/>
    <property type="project" value="InterPro"/>
</dbReference>
<dbReference type="InterPro" id="IPR011013">
    <property type="entry name" value="Gal_mutarotase_sf_dom"/>
</dbReference>
<evidence type="ECO:0000313" key="2">
    <source>
        <dbReference type="Proteomes" id="UP000449193"/>
    </source>
</evidence>
<dbReference type="GO" id="GO:0005975">
    <property type="term" value="P:carbohydrate metabolic process"/>
    <property type="evidence" value="ECO:0007669"/>
    <property type="project" value="InterPro"/>
</dbReference>
<dbReference type="Gene3D" id="2.70.98.10">
    <property type="match status" value="1"/>
</dbReference>
<dbReference type="Proteomes" id="UP000449193">
    <property type="component" value="Unassembled WGS sequence"/>
</dbReference>
<proteinExistence type="predicted"/>
<comment type="caution">
    <text evidence="1">The sequence shown here is derived from an EMBL/GenBank/DDBJ whole genome shotgun (WGS) entry which is preliminary data.</text>
</comment>
<dbReference type="InterPro" id="IPR014718">
    <property type="entry name" value="GH-type_carb-bd"/>
</dbReference>
<protein>
    <recommendedName>
        <fullName evidence="3">Aldose 1-epimerase</fullName>
    </recommendedName>
</protein>
<evidence type="ECO:0008006" key="3">
    <source>
        <dbReference type="Google" id="ProtNLM"/>
    </source>
</evidence>
<reference evidence="1 2" key="1">
    <citation type="journal article" date="2019" name="Nat. Med.">
        <title>A library of human gut bacterial isolates paired with longitudinal multiomics data enables mechanistic microbiome research.</title>
        <authorList>
            <person name="Poyet M."/>
            <person name="Groussin M."/>
            <person name="Gibbons S.M."/>
            <person name="Avila-Pacheco J."/>
            <person name="Jiang X."/>
            <person name="Kearney S.M."/>
            <person name="Perrotta A.R."/>
            <person name="Berdy B."/>
            <person name="Zhao S."/>
            <person name="Lieberman T.D."/>
            <person name="Swanson P.K."/>
            <person name="Smith M."/>
            <person name="Roesemann S."/>
            <person name="Alexander J.E."/>
            <person name="Rich S.A."/>
            <person name="Livny J."/>
            <person name="Vlamakis H."/>
            <person name="Clish C."/>
            <person name="Bullock K."/>
            <person name="Deik A."/>
            <person name="Scott J."/>
            <person name="Pierce K.A."/>
            <person name="Xavier R.J."/>
            <person name="Alm E.J."/>
        </authorList>
    </citation>
    <scope>NUCLEOTIDE SEQUENCE [LARGE SCALE GENOMIC DNA]</scope>
    <source>
        <strain evidence="1 2">BIOML-A7</strain>
    </source>
</reference>
<organism evidence="1 2">
    <name type="scientific">Ruthenibacterium lactatiformans</name>
    <dbReference type="NCBI Taxonomy" id="1550024"/>
    <lineage>
        <taxon>Bacteria</taxon>
        <taxon>Bacillati</taxon>
        <taxon>Bacillota</taxon>
        <taxon>Clostridia</taxon>
        <taxon>Eubacteriales</taxon>
        <taxon>Oscillospiraceae</taxon>
        <taxon>Ruthenibacterium</taxon>
    </lineage>
</organism>
<dbReference type="EMBL" id="WMZR01000046">
    <property type="protein sequence ID" value="MTS53239.1"/>
    <property type="molecule type" value="Genomic_DNA"/>
</dbReference>
<name>A0A6I3R0E4_9FIRM</name>
<dbReference type="Pfam" id="PF01263">
    <property type="entry name" value="Aldose_epim"/>
    <property type="match status" value="1"/>
</dbReference>
<dbReference type="GO" id="GO:0016853">
    <property type="term" value="F:isomerase activity"/>
    <property type="evidence" value="ECO:0007669"/>
    <property type="project" value="InterPro"/>
</dbReference>
<dbReference type="CDD" id="cd01081">
    <property type="entry name" value="Aldose_epim"/>
    <property type="match status" value="1"/>
</dbReference>
<dbReference type="AlphaFoldDB" id="A0A6I3R0E4"/>
<sequence>MQGRKSMPVEVTSFNQLPAIQLQNNHYQALIVPQVGANIVRFLWRDQTQEIAIFREPSSVDALLKAPFEYGSPLLFPANRIQQAQFLYDGHTFYLPQNHTNGDHIHGLLYDASWSVENIQKTVGMVSVLLNAVQDERISNFATGFHFKRVVSLLDVGLKDEFIITNDSEYTLPFGIAYHTALAVEPSLLSSYKLYLPILHRVEDDVITRYPTGKLLSLNPYECALADKGVGLINSNIDYLYTARQNNPAVLYYPNGKKLSYYVCSKYWYWILNTQKLKKGLLTVEPQSWRSNILSEHKGIWAQNGVLFSRPHTTMSFQSFFSIN</sequence>